<dbReference type="Pfam" id="PF00392">
    <property type="entry name" value="GntR"/>
    <property type="match status" value="1"/>
</dbReference>
<protein>
    <recommendedName>
        <fullName evidence="4">HTH gntR-type domain-containing protein</fullName>
    </recommendedName>
</protein>
<keyword evidence="6" id="KW-1185">Reference proteome</keyword>
<keyword evidence="2" id="KW-0238">DNA-binding</keyword>
<dbReference type="InterPro" id="IPR028082">
    <property type="entry name" value="Peripla_BP_I"/>
</dbReference>
<name>A0ABN4WUI1_9HYPH</name>
<keyword evidence="3" id="KW-0804">Transcription</keyword>
<dbReference type="InterPro" id="IPR000524">
    <property type="entry name" value="Tscrpt_reg_HTH_GntR"/>
</dbReference>
<dbReference type="EMBL" id="CP019630">
    <property type="protein sequence ID" value="AQQ05355.1"/>
    <property type="molecule type" value="Genomic_DNA"/>
</dbReference>
<accession>A0ABN4WUI1</accession>
<organism evidence="5 6">
    <name type="scientific">Roseibium algicola</name>
    <dbReference type="NCBI Taxonomy" id="2857014"/>
    <lineage>
        <taxon>Bacteria</taxon>
        <taxon>Pseudomonadati</taxon>
        <taxon>Pseudomonadota</taxon>
        <taxon>Alphaproteobacteria</taxon>
        <taxon>Hyphomicrobiales</taxon>
        <taxon>Stappiaceae</taxon>
        <taxon>Roseibium</taxon>
    </lineage>
</organism>
<evidence type="ECO:0000259" key="4">
    <source>
        <dbReference type="PROSITE" id="PS50949"/>
    </source>
</evidence>
<dbReference type="SUPFAM" id="SSF46785">
    <property type="entry name" value="Winged helix' DNA-binding domain"/>
    <property type="match status" value="1"/>
</dbReference>
<evidence type="ECO:0000313" key="6">
    <source>
        <dbReference type="Proteomes" id="UP000188174"/>
    </source>
</evidence>
<dbReference type="Gene3D" id="3.40.50.2300">
    <property type="match status" value="2"/>
</dbReference>
<proteinExistence type="predicted"/>
<dbReference type="InterPro" id="IPR036390">
    <property type="entry name" value="WH_DNA-bd_sf"/>
</dbReference>
<evidence type="ECO:0000256" key="1">
    <source>
        <dbReference type="ARBA" id="ARBA00023015"/>
    </source>
</evidence>
<dbReference type="Gene3D" id="1.10.10.10">
    <property type="entry name" value="Winged helix-like DNA-binding domain superfamily/Winged helix DNA-binding domain"/>
    <property type="match status" value="1"/>
</dbReference>
<feature type="domain" description="HTH gntR-type" evidence="4">
    <location>
        <begin position="8"/>
        <end position="78"/>
    </location>
</feature>
<dbReference type="InterPro" id="IPR036388">
    <property type="entry name" value="WH-like_DNA-bd_sf"/>
</dbReference>
<dbReference type="SMART" id="SM00345">
    <property type="entry name" value="HTH_GNTR"/>
    <property type="match status" value="1"/>
</dbReference>
<dbReference type="PROSITE" id="PS50949">
    <property type="entry name" value="HTH_GNTR"/>
    <property type="match status" value="1"/>
</dbReference>
<evidence type="ECO:0000256" key="2">
    <source>
        <dbReference type="ARBA" id="ARBA00023125"/>
    </source>
</evidence>
<evidence type="ECO:0000256" key="3">
    <source>
        <dbReference type="ARBA" id="ARBA00023163"/>
    </source>
</evidence>
<evidence type="ECO:0000313" key="5">
    <source>
        <dbReference type="EMBL" id="AQQ05355.1"/>
    </source>
</evidence>
<reference evidence="5 6" key="1">
    <citation type="submission" date="2017-02" db="EMBL/GenBank/DDBJ databases">
        <authorList>
            <person name="Jeong S."/>
        </authorList>
    </citation>
    <scope>NUCLEOTIDE SEQUENCE [LARGE SCALE GENOMIC DNA]</scope>
    <source>
        <strain evidence="5 6">RMAR6-6</strain>
    </source>
</reference>
<sequence>MLDMTAAKKISEKPEFRVRKHLLDLVKAHMPGDRLPRVRDLMTRFHTSQRVVERAIQPLLDEGLISSRRGAGMHVGAGKTLTPDYRADCLILYRSSESRLARNLLIELVKRLKRSGLRVTMIGFKNEETAIEKMAGQGPVRCCLLQTNFEIVSVGFLARIRELTDHLVIDGVSVTGIDADVIGTNWREALSIAYRELVARGHRRIGFLTSSHDARQIAMARREFNLLANWKGDGDNPLLFQVPRLPGSYKKDDVVAALPQKPETGREAAHTALIVWGLVDGYLLDSALMERRLAPGEDIGVMLLGSVDVDSEHVTRFDTVGNRNSEKLDVFERVVRNRINDDKTKPATHYLRIHLLDNGSTVRREDA</sequence>
<gene>
    <name evidence="5" type="ORF">B0E33_18695</name>
</gene>
<keyword evidence="1" id="KW-0805">Transcription regulation</keyword>
<dbReference type="SUPFAM" id="SSF53822">
    <property type="entry name" value="Periplasmic binding protein-like I"/>
    <property type="match status" value="1"/>
</dbReference>
<dbReference type="Proteomes" id="UP000188174">
    <property type="component" value="Chromosome"/>
</dbReference>
<dbReference type="RefSeq" id="WP_077292028.1">
    <property type="nucleotide sequence ID" value="NZ_CP019630.1"/>
</dbReference>